<dbReference type="KEGG" id="sroi:IAG44_15745"/>
<feature type="compositionally biased region" description="Acidic residues" evidence="1">
    <location>
        <begin position="284"/>
        <end position="296"/>
    </location>
</feature>
<dbReference type="AlphaFoldDB" id="A0A7H0ID76"/>
<evidence type="ECO:0000256" key="2">
    <source>
        <dbReference type="SAM" id="Phobius"/>
    </source>
</evidence>
<name>A0A7H0ID76_9ACTN</name>
<reference evidence="3 4" key="1">
    <citation type="submission" date="2020-08" db="EMBL/GenBank/DDBJ databases">
        <title>A novel species.</title>
        <authorList>
            <person name="Gao J."/>
        </authorList>
    </citation>
    <scope>NUCLEOTIDE SEQUENCE [LARGE SCALE GENOMIC DNA]</scope>
    <source>
        <strain evidence="3 4">CRXT-G-22</strain>
    </source>
</reference>
<evidence type="ECO:0000313" key="4">
    <source>
        <dbReference type="Proteomes" id="UP000516052"/>
    </source>
</evidence>
<keyword evidence="4" id="KW-1185">Reference proteome</keyword>
<dbReference type="EMBL" id="CP060828">
    <property type="protein sequence ID" value="QNP70742.1"/>
    <property type="molecule type" value="Genomic_DNA"/>
</dbReference>
<sequence length="387" mass="39814">MRRGLGVVRGLAVGVVAVLVGGVGVTGAGAETASPSPSASPEGRVVGPVDVRASLSAPPGDVAPAQRVFLAVGADVVSGAPEKLSLVVRLPAGLEYVSSLEDPAETKECVNAPDKRSVTCTSQSSPARPLAYRLQVIVGSHLKPGTDLPVTVTAATGDEPDTHPADNTASTTLQVRRGADFGVEWVSPKTSVKPGESVTTKLVVTNHSDRTTWGPGGVEMSTLANDYRLWPYEQPPPPCWADSYHLICEWEKAFAPGESRTYVMKWRFPKESAGRTVRASAETLFDDPEDPVPGNDEDELVFKVAKLPGGAKPSPSPTPTPTPSPEVSSSASASASASAPSVAGGGGNLAETGAGVGPGMLGWAVGLVVVGGGLFGLVLGWRRGWGR</sequence>
<feature type="region of interest" description="Disordered" evidence="1">
    <location>
        <begin position="307"/>
        <end position="345"/>
    </location>
</feature>
<feature type="compositionally biased region" description="Low complexity" evidence="1">
    <location>
        <begin position="325"/>
        <end position="342"/>
    </location>
</feature>
<evidence type="ECO:0008006" key="5">
    <source>
        <dbReference type="Google" id="ProtNLM"/>
    </source>
</evidence>
<dbReference type="Gene3D" id="2.60.40.10">
    <property type="entry name" value="Immunoglobulins"/>
    <property type="match status" value="1"/>
</dbReference>
<feature type="region of interest" description="Disordered" evidence="1">
    <location>
        <begin position="277"/>
        <end position="296"/>
    </location>
</feature>
<evidence type="ECO:0000256" key="1">
    <source>
        <dbReference type="SAM" id="MobiDB-lite"/>
    </source>
</evidence>
<keyword evidence="2" id="KW-0472">Membrane</keyword>
<protein>
    <recommendedName>
        <fullName evidence="5">DUF11 domain-containing protein</fullName>
    </recommendedName>
</protein>
<gene>
    <name evidence="3" type="ORF">IAG44_15745</name>
</gene>
<accession>A0A7H0ID76</accession>
<proteinExistence type="predicted"/>
<feature type="region of interest" description="Disordered" evidence="1">
    <location>
        <begin position="151"/>
        <end position="171"/>
    </location>
</feature>
<organism evidence="3 4">
    <name type="scientific">Streptomyces roseirectus</name>
    <dbReference type="NCBI Taxonomy" id="2768066"/>
    <lineage>
        <taxon>Bacteria</taxon>
        <taxon>Bacillati</taxon>
        <taxon>Actinomycetota</taxon>
        <taxon>Actinomycetes</taxon>
        <taxon>Kitasatosporales</taxon>
        <taxon>Streptomycetaceae</taxon>
        <taxon>Streptomyces</taxon>
    </lineage>
</organism>
<dbReference type="Proteomes" id="UP000516052">
    <property type="component" value="Chromosome"/>
</dbReference>
<feature type="transmembrane region" description="Helical" evidence="2">
    <location>
        <begin position="360"/>
        <end position="381"/>
    </location>
</feature>
<feature type="compositionally biased region" description="Pro residues" evidence="1">
    <location>
        <begin position="314"/>
        <end position="324"/>
    </location>
</feature>
<dbReference type="InterPro" id="IPR013783">
    <property type="entry name" value="Ig-like_fold"/>
</dbReference>
<dbReference type="RefSeq" id="WP_187747749.1">
    <property type="nucleotide sequence ID" value="NZ_CP060828.1"/>
</dbReference>
<keyword evidence="2" id="KW-1133">Transmembrane helix</keyword>
<keyword evidence="2" id="KW-0812">Transmembrane</keyword>
<evidence type="ECO:0000313" key="3">
    <source>
        <dbReference type="EMBL" id="QNP70742.1"/>
    </source>
</evidence>
<dbReference type="GO" id="GO:0005975">
    <property type="term" value="P:carbohydrate metabolic process"/>
    <property type="evidence" value="ECO:0007669"/>
    <property type="project" value="UniProtKB-ARBA"/>
</dbReference>